<feature type="compositionally biased region" description="Basic and acidic residues" evidence="11">
    <location>
        <begin position="1003"/>
        <end position="1014"/>
    </location>
</feature>
<feature type="coiled-coil region" evidence="10">
    <location>
        <begin position="633"/>
        <end position="727"/>
    </location>
</feature>
<keyword evidence="5 9" id="KW-0926">Vacuole</keyword>
<evidence type="ECO:0000256" key="1">
    <source>
        <dbReference type="ARBA" id="ARBA00004148"/>
    </source>
</evidence>
<dbReference type="Proteomes" id="UP000191144">
    <property type="component" value="Chromosome F"/>
</dbReference>
<sequence>MSATSCTIYNAITGFSVTTNLRLFLTIDDFKRFVSQQLMIPLDQTFILLPYGAKLKRDTFASCVRDAAKSEFYVFDRRLFSFAQDPISSTILTQTPEIEELLNAVTRLHKATLIKPVTSPLQEVTFATSDLDYRKITTMLTSNMGWLSALEIDAHYFHSIIQNTMSEIRVIFQCFTICSQYLKLYCFEVEKLYDSNVEFHNQLRKDSNAHQWQKFYDSLLKEIKTVNDERQKRLSNFLERDSLERDYNDLVDINRRVLTQLRQLKTQIYENIEKRQAIAARVEQLKPLFDQAPSNYEMENQMMKKFEEIIAETKESTREILALTSEELTPDVLAEVSQKVSDNKNSTIPNLLTIAQSLFSQAEESLANKKRLQEQIILLLSQIAFVQVQILDVKTVLLKECNQQLESLQNYELRLSQVEDLPILYGLHLIENLRKKNWLAEAKTLGCKMSQELQAIGDIEEKHREKWNRTFGQLRSLFDISGSDLTGFRKSYALQICSFSVVDTDGLTAEKIERYLLQLSQHNISVESLALLQKNLESAVSFSINLKPLSSNGYFFPGRSSHDDSDVIRRYQRRIKKLEALLHDAKYSNIRSWPSGILNNATLTAFENNTPPVNVKMSMLLADSNDVTSNLPQGKALDDMSRLRKDAEEYQEQIDSLKKESLKLKTLAVDFEDERSAYRETLSALNNELSKLTSEREQREHFESIKLAELKDQVTVLSKHNASLLNEVSSLKNDFEQQKSLNEKLLSDMATAETNAGEAKKAFDEERNLLREEIDLLKSSNEELVNNQIILNSSEHKEQSEEDDSNATVNHDMLKSVFEVFAGAVYILENIGLLLSRTDDLSYQISRVKGLRKGLAQSDIFESALELKGPTSIKSTVFQDVKELFDSSNGPDNVQAQRELLLAMNKLFENKLYESSVIKRFKDIEALAKKLTKENKFRRGLLETYQREKITVKNFQVGDTALFLPTRDVPDSVSSSVSSLASSFSSVDLSTPPPPGGASSQRGESHHLKNTKERVNANKAVPWAAFTAFDESTRYFLKDNEKFTIDRDWFVGNITSVEEMVANEPATNPFKLPKGTTWVQVTADFVTGKNS</sequence>
<name>A0A1G4JQX1_9SACH</name>
<evidence type="ECO:0000259" key="13">
    <source>
        <dbReference type="Pfam" id="PF10377"/>
    </source>
</evidence>
<evidence type="ECO:0000256" key="10">
    <source>
        <dbReference type="SAM" id="Coils"/>
    </source>
</evidence>
<evidence type="ECO:0000259" key="12">
    <source>
        <dbReference type="Pfam" id="PF04108"/>
    </source>
</evidence>
<keyword evidence="6 9" id="KW-0653">Protein transport</keyword>
<evidence type="ECO:0000313" key="14">
    <source>
        <dbReference type="EMBL" id="SCU93212.1"/>
    </source>
</evidence>
<evidence type="ECO:0000313" key="15">
    <source>
        <dbReference type="Proteomes" id="UP000191144"/>
    </source>
</evidence>
<feature type="domain" description="Autophagy-related protein 11 C-terminal" evidence="13">
    <location>
        <begin position="914"/>
        <end position="1084"/>
    </location>
</feature>
<keyword evidence="15" id="KW-1185">Reference proteome</keyword>
<reference evidence="15" key="1">
    <citation type="submission" date="2016-03" db="EMBL/GenBank/DDBJ databases">
        <authorList>
            <person name="Devillers Hugo."/>
        </authorList>
    </citation>
    <scope>NUCLEOTIDE SEQUENCE [LARGE SCALE GENOMIC DNA]</scope>
</reference>
<dbReference type="Gene3D" id="1.10.287.1490">
    <property type="match status" value="1"/>
</dbReference>
<dbReference type="GO" id="GO:0034517">
    <property type="term" value="P:ribophagy"/>
    <property type="evidence" value="ECO:0007669"/>
    <property type="project" value="TreeGrafter"/>
</dbReference>
<feature type="coiled-coil region" evidence="10">
    <location>
        <begin position="760"/>
        <end position="787"/>
    </location>
</feature>
<accession>A0A1G4JQX1</accession>
<dbReference type="InterPro" id="IPR019460">
    <property type="entry name" value="Atg11_C"/>
</dbReference>
<keyword evidence="7 9" id="KW-0072">Autophagy</keyword>
<gene>
    <name evidence="14" type="ORF">LAME_0F03026G</name>
</gene>
<protein>
    <recommendedName>
        <fullName evidence="3 9">Autophagy-related protein 11</fullName>
    </recommendedName>
</protein>
<comment type="similarity">
    <text evidence="2 9">Belongs to the ATG11 family.</text>
</comment>
<comment type="subunit">
    <text evidence="9">Homodimer.</text>
</comment>
<dbReference type="Pfam" id="PF04108">
    <property type="entry name" value="ATG17_like"/>
    <property type="match status" value="1"/>
</dbReference>
<dbReference type="OrthoDB" id="447953at2759"/>
<dbReference type="GO" id="GO:1990316">
    <property type="term" value="C:Atg1/ULK1 kinase complex"/>
    <property type="evidence" value="ECO:0007669"/>
    <property type="project" value="TreeGrafter"/>
</dbReference>
<dbReference type="GO" id="GO:0000422">
    <property type="term" value="P:autophagy of mitochondrion"/>
    <property type="evidence" value="ECO:0007669"/>
    <property type="project" value="TreeGrafter"/>
</dbReference>
<dbReference type="AlphaFoldDB" id="A0A1G4JQX1"/>
<dbReference type="GO" id="GO:0000045">
    <property type="term" value="P:autophagosome assembly"/>
    <property type="evidence" value="ECO:0007669"/>
    <property type="project" value="UniProtKB-UniRule"/>
</dbReference>
<dbReference type="GO" id="GO:0019901">
    <property type="term" value="F:protein kinase binding"/>
    <property type="evidence" value="ECO:0007669"/>
    <property type="project" value="TreeGrafter"/>
</dbReference>
<dbReference type="InterPro" id="IPR045326">
    <property type="entry name" value="ATG17-like_dom"/>
</dbReference>
<dbReference type="GO" id="GO:0061709">
    <property type="term" value="P:reticulophagy"/>
    <property type="evidence" value="ECO:0007669"/>
    <property type="project" value="TreeGrafter"/>
</dbReference>
<dbReference type="Pfam" id="PF10377">
    <property type="entry name" value="ATG11"/>
    <property type="match status" value="1"/>
</dbReference>
<comment type="subcellular location">
    <subcellularLocation>
        <location evidence="9">Preautophagosomal structure membrane</location>
        <topology evidence="9">Peripheral membrane protein</topology>
    </subcellularLocation>
    <subcellularLocation>
        <location evidence="1 9">Vacuole membrane</location>
        <topology evidence="1 9">Peripheral membrane protein</topology>
    </subcellularLocation>
    <text evidence="9">During pexophagy, accumulates in the vacuolar membrane region, where the peroxisomes contact the vacuole.</text>
</comment>
<evidence type="ECO:0000256" key="7">
    <source>
        <dbReference type="ARBA" id="ARBA00023006"/>
    </source>
</evidence>
<dbReference type="GO" id="GO:0034727">
    <property type="term" value="P:piecemeal microautophagy of the nucleus"/>
    <property type="evidence" value="ECO:0007669"/>
    <property type="project" value="TreeGrafter"/>
</dbReference>
<comment type="function">
    <text evidence="9">Involved in cytoplasm to vacuole transport (Cvt), pexophagy, mitophagy and nucleophagy. Recruits mitochondria for their selective degradation via autophagy (mitophagy) during starvation. Works as scaffold proteins that recruit ATG proteins to the pre-autophagosome (PAS), the site of vesicle/autophagosome formation. Required for the Cvt vesicles completion.</text>
</comment>
<dbReference type="PANTHER" id="PTHR13222:SF1">
    <property type="entry name" value="RB1-INDUCIBLE COILED-COIL PROTEIN 1"/>
    <property type="match status" value="1"/>
</dbReference>
<dbReference type="GO" id="GO:0005774">
    <property type="term" value="C:vacuolar membrane"/>
    <property type="evidence" value="ECO:0007669"/>
    <property type="project" value="UniProtKB-SubCell"/>
</dbReference>
<proteinExistence type="inferred from homology"/>
<evidence type="ECO:0000256" key="9">
    <source>
        <dbReference type="RuleBase" id="RU367075"/>
    </source>
</evidence>
<dbReference type="InterPro" id="IPR040040">
    <property type="entry name" value="ATG11"/>
</dbReference>
<dbReference type="GO" id="GO:0015031">
    <property type="term" value="P:protein transport"/>
    <property type="evidence" value="ECO:0007669"/>
    <property type="project" value="UniProtKB-KW"/>
</dbReference>
<evidence type="ECO:0000256" key="5">
    <source>
        <dbReference type="ARBA" id="ARBA00022554"/>
    </source>
</evidence>
<dbReference type="PANTHER" id="PTHR13222">
    <property type="entry name" value="RB1-INDUCIBLE COILED-COIL"/>
    <property type="match status" value="1"/>
</dbReference>
<evidence type="ECO:0000256" key="11">
    <source>
        <dbReference type="SAM" id="MobiDB-lite"/>
    </source>
</evidence>
<dbReference type="GO" id="GO:1903599">
    <property type="term" value="P:positive regulation of autophagy of mitochondrion"/>
    <property type="evidence" value="ECO:0007669"/>
    <property type="project" value="UniProtKB-UniRule"/>
</dbReference>
<evidence type="ECO:0000256" key="4">
    <source>
        <dbReference type="ARBA" id="ARBA00022448"/>
    </source>
</evidence>
<evidence type="ECO:0000256" key="8">
    <source>
        <dbReference type="ARBA" id="ARBA00023054"/>
    </source>
</evidence>
<keyword evidence="4 9" id="KW-0813">Transport</keyword>
<evidence type="ECO:0000256" key="3">
    <source>
        <dbReference type="ARBA" id="ARBA00013804"/>
    </source>
</evidence>
<evidence type="ECO:0000256" key="6">
    <source>
        <dbReference type="ARBA" id="ARBA00022927"/>
    </source>
</evidence>
<feature type="region of interest" description="Disordered" evidence="11">
    <location>
        <begin position="985"/>
        <end position="1014"/>
    </location>
</feature>
<keyword evidence="9" id="KW-0472">Membrane</keyword>
<dbReference type="GO" id="GO:0060090">
    <property type="term" value="F:molecular adaptor activity"/>
    <property type="evidence" value="ECO:0007669"/>
    <property type="project" value="TreeGrafter"/>
</dbReference>
<feature type="domain" description="Autophagy protein ATG17-like" evidence="12">
    <location>
        <begin position="141"/>
        <end position="473"/>
    </location>
</feature>
<evidence type="ECO:0000256" key="2">
    <source>
        <dbReference type="ARBA" id="ARBA00009729"/>
    </source>
</evidence>
<organism evidence="14 15">
    <name type="scientific">Lachancea meyersii CBS 8951</name>
    <dbReference type="NCBI Taxonomy" id="1266667"/>
    <lineage>
        <taxon>Eukaryota</taxon>
        <taxon>Fungi</taxon>
        <taxon>Dikarya</taxon>
        <taxon>Ascomycota</taxon>
        <taxon>Saccharomycotina</taxon>
        <taxon>Saccharomycetes</taxon>
        <taxon>Saccharomycetales</taxon>
        <taxon>Saccharomycetaceae</taxon>
        <taxon>Lachancea</taxon>
    </lineage>
</organism>
<keyword evidence="8 10" id="KW-0175">Coiled coil</keyword>
<dbReference type="EMBL" id="LT598477">
    <property type="protein sequence ID" value="SCU93212.1"/>
    <property type="molecule type" value="Genomic_DNA"/>
</dbReference>
<dbReference type="GO" id="GO:0034045">
    <property type="term" value="C:phagophore assembly site membrane"/>
    <property type="evidence" value="ECO:0007669"/>
    <property type="project" value="UniProtKB-SubCell"/>
</dbReference>